<evidence type="ECO:0000256" key="6">
    <source>
        <dbReference type="ARBA" id="ARBA00023136"/>
    </source>
</evidence>
<comment type="similarity">
    <text evidence="7">Belongs to the alanine or glycine:cation symporter (AGCS) (TC 2.A.25) family.</text>
</comment>
<evidence type="ECO:0000256" key="1">
    <source>
        <dbReference type="ARBA" id="ARBA00004651"/>
    </source>
</evidence>
<dbReference type="GO" id="GO:0005886">
    <property type="term" value="C:plasma membrane"/>
    <property type="evidence" value="ECO:0007669"/>
    <property type="project" value="UniProtKB-SubCell"/>
</dbReference>
<sequence>MFLSEQVLIIKTYICHLTLFYFDKLLGGALMGAIMDFINWLDGEVWGPPIIVLLLGTGLLLTIVLKAIQFRRLGWSIRFTLFEGRKKTGEGDITPFQALMATISGTVGIGNIAGVATAIHFGGPGALFWMWITALVGMATRYSEGLLGVAFRGKLPDGTMIGGTFNFLERGFSEVKGTGISRAIASIFTLLFAVFLIKDGLGLTGGLRIVAFIIGILFAILGLALLNEAYLPTIGKVLAVLFALFAAIAAFGIGNMTQSNSVADAIETAFGIPAWVTGLALAVLTFIVVIGGIKRIGEVAEMLVPFMAIVYFLFAIGVWIKFAGQIPSAIATIIKDAFTGKAVAGGAIGQVIIWGVKRGLFSNEAGLGTATLAHAAAKTDHPARQAHVAMLGPFIDTIIICSLTGISIVVTQAYTKYPDLNGAPLTQAAFAEAFGHLGEIMVAIGIVLFAYSTILAWSFYGRQNVMYLAKWITQDPEKFANLYPKLHLIYNLLFVIFIYIGAVKPLEDVWNFSDMMNGLMAIPNLIGLIILYPVIKQYTEDFISKNP</sequence>
<dbReference type="PaxDb" id="186497-PF0514"/>
<evidence type="ECO:0000256" key="7">
    <source>
        <dbReference type="RuleBase" id="RU363064"/>
    </source>
</evidence>
<feature type="transmembrane region" description="Helical" evidence="7">
    <location>
        <begin position="440"/>
        <end position="461"/>
    </location>
</feature>
<dbReference type="HOGENOM" id="CLU_024867_1_2_2"/>
<keyword evidence="7" id="KW-0769">Symport</keyword>
<feature type="transmembrane region" description="Helical" evidence="7">
    <location>
        <begin position="482"/>
        <end position="503"/>
    </location>
</feature>
<feature type="transmembrane region" description="Helical" evidence="7">
    <location>
        <begin position="209"/>
        <end position="226"/>
    </location>
</feature>
<dbReference type="STRING" id="186497.PF0514"/>
<dbReference type="PRINTS" id="PR00175">
    <property type="entry name" value="NAALASMPORT"/>
</dbReference>
<dbReference type="PANTHER" id="PTHR30330:SF3">
    <property type="entry name" value="TRANSCRIPTIONAL REGULATOR, LRP FAMILY"/>
    <property type="match status" value="1"/>
</dbReference>
<dbReference type="NCBIfam" id="TIGR00835">
    <property type="entry name" value="agcS"/>
    <property type="match status" value="1"/>
</dbReference>
<feature type="transmembrane region" description="Helical" evidence="7">
    <location>
        <begin position="515"/>
        <end position="535"/>
    </location>
</feature>
<evidence type="ECO:0000256" key="3">
    <source>
        <dbReference type="ARBA" id="ARBA00022475"/>
    </source>
</evidence>
<proteinExistence type="inferred from homology"/>
<dbReference type="PATRIC" id="fig|186497.12.peg.538"/>
<dbReference type="eggNOG" id="arCOG05006">
    <property type="taxonomic scope" value="Archaea"/>
</dbReference>
<keyword evidence="5 7" id="KW-1133">Transmembrane helix</keyword>
<dbReference type="Gene3D" id="1.20.1740.10">
    <property type="entry name" value="Amino acid/polyamine transporter I"/>
    <property type="match status" value="1"/>
</dbReference>
<dbReference type="PROSITE" id="PS00873">
    <property type="entry name" value="NA_ALANINE_SYMP"/>
    <property type="match status" value="1"/>
</dbReference>
<feature type="transmembrane region" description="Helical" evidence="7">
    <location>
        <begin position="96"/>
        <end position="122"/>
    </location>
</feature>
<feature type="transmembrane region" description="Helical" evidence="7">
    <location>
        <begin position="238"/>
        <end position="257"/>
    </location>
</feature>
<gene>
    <name evidence="8" type="ordered locus">PF0514</name>
</gene>
<dbReference type="EMBL" id="AE009950">
    <property type="protein sequence ID" value="AAL80638.1"/>
    <property type="molecule type" value="Genomic_DNA"/>
</dbReference>
<name>Q8U3F4_PYRFU</name>
<keyword evidence="4 7" id="KW-0812">Transmembrane</keyword>
<keyword evidence="9" id="KW-1185">Reference proteome</keyword>
<evidence type="ECO:0000256" key="2">
    <source>
        <dbReference type="ARBA" id="ARBA00022448"/>
    </source>
</evidence>
<protein>
    <submittedName>
        <fullName evidence="8">D-alanine glycine permease</fullName>
    </submittedName>
</protein>
<feature type="transmembrane region" description="Helical" evidence="7">
    <location>
        <begin position="46"/>
        <end position="68"/>
    </location>
</feature>
<dbReference type="GO" id="GO:0005283">
    <property type="term" value="F:amino acid:sodium symporter activity"/>
    <property type="evidence" value="ECO:0007669"/>
    <property type="project" value="InterPro"/>
</dbReference>
<dbReference type="Pfam" id="PF01235">
    <property type="entry name" value="Na_Ala_symp"/>
    <property type="match status" value="2"/>
</dbReference>
<evidence type="ECO:0000256" key="4">
    <source>
        <dbReference type="ARBA" id="ARBA00022692"/>
    </source>
</evidence>
<dbReference type="PhylomeDB" id="Q8U3F4"/>
<feature type="transmembrane region" description="Helical" evidence="7">
    <location>
        <begin position="179"/>
        <end position="197"/>
    </location>
</feature>
<feature type="transmembrane region" description="Helical" evidence="7">
    <location>
        <begin position="12"/>
        <end position="34"/>
    </location>
</feature>
<feature type="transmembrane region" description="Helical" evidence="7">
    <location>
        <begin position="302"/>
        <end position="320"/>
    </location>
</feature>
<evidence type="ECO:0000313" key="9">
    <source>
        <dbReference type="Proteomes" id="UP000001013"/>
    </source>
</evidence>
<accession>Q8U3F4</accession>
<dbReference type="AlphaFoldDB" id="Q8U3F4"/>
<evidence type="ECO:0000313" key="8">
    <source>
        <dbReference type="EMBL" id="AAL80638.1"/>
    </source>
</evidence>
<keyword evidence="6 7" id="KW-0472">Membrane</keyword>
<feature type="transmembrane region" description="Helical" evidence="7">
    <location>
        <begin position="269"/>
        <end position="290"/>
    </location>
</feature>
<comment type="subcellular location">
    <subcellularLocation>
        <location evidence="1 7">Cell membrane</location>
        <topology evidence="1 7">Multi-pass membrane protein</topology>
    </subcellularLocation>
</comment>
<dbReference type="PANTHER" id="PTHR30330">
    <property type="entry name" value="AGSS FAMILY TRANSPORTER, SODIUM-ALANINE"/>
    <property type="match status" value="1"/>
</dbReference>
<keyword evidence="2 7" id="KW-0813">Transport</keyword>
<dbReference type="InterPro" id="IPR001463">
    <property type="entry name" value="Na/Ala_symport"/>
</dbReference>
<evidence type="ECO:0000256" key="5">
    <source>
        <dbReference type="ARBA" id="ARBA00022989"/>
    </source>
</evidence>
<keyword evidence="3 7" id="KW-1003">Cell membrane</keyword>
<organism evidence="8 9">
    <name type="scientific">Pyrococcus furiosus (strain ATCC 43587 / DSM 3638 / JCM 8422 / Vc1)</name>
    <dbReference type="NCBI Taxonomy" id="186497"/>
    <lineage>
        <taxon>Archaea</taxon>
        <taxon>Methanobacteriati</taxon>
        <taxon>Methanobacteriota</taxon>
        <taxon>Thermococci</taxon>
        <taxon>Thermococcales</taxon>
        <taxon>Thermococcaceae</taxon>
        <taxon>Pyrococcus</taxon>
    </lineage>
</organism>
<dbReference type="Proteomes" id="UP000001013">
    <property type="component" value="Chromosome"/>
</dbReference>
<dbReference type="KEGG" id="pfu:PF0514"/>
<reference evidence="8 9" key="1">
    <citation type="journal article" date="1999" name="Genetics">
        <title>Divergence of the hyperthermophilic archaea Pyrococcus furiosus and P. horikoshii inferred from complete genomic sequences.</title>
        <authorList>
            <person name="Maeder D.L."/>
            <person name="Weiss R.B."/>
            <person name="Dunn D.M."/>
            <person name="Cherry J.L."/>
            <person name="Gonzalez J.M."/>
            <person name="DiRuggiero J."/>
            <person name="Robb F.T."/>
        </authorList>
    </citation>
    <scope>NUCLEOTIDE SEQUENCE [LARGE SCALE GENOMIC DNA]</scope>
    <source>
        <strain evidence="9">ATCC 43587 / DSM 3638 / JCM 8422 / Vc1</strain>
    </source>
</reference>